<keyword evidence="6 11" id="KW-0798">TonB box</keyword>
<evidence type="ECO:0000256" key="3">
    <source>
        <dbReference type="ARBA" id="ARBA00022452"/>
    </source>
</evidence>
<feature type="domain" description="TonB-dependent receptor plug" evidence="14">
    <location>
        <begin position="59"/>
        <end position="160"/>
    </location>
</feature>
<keyword evidence="4 10" id="KW-0812">Transmembrane</keyword>
<dbReference type="InterPro" id="IPR012910">
    <property type="entry name" value="Plug_dom"/>
</dbReference>
<name>A0A1H0SHX6_9BACT</name>
<comment type="subcellular location">
    <subcellularLocation>
        <location evidence="1 10">Cell outer membrane</location>
        <topology evidence="1 10">Multi-pass membrane protein</topology>
    </subcellularLocation>
</comment>
<dbReference type="Proteomes" id="UP000199073">
    <property type="component" value="Unassembled WGS sequence"/>
</dbReference>
<feature type="signal peptide" evidence="12">
    <location>
        <begin position="1"/>
        <end position="28"/>
    </location>
</feature>
<keyword evidence="2 10" id="KW-0813">Transport</keyword>
<gene>
    <name evidence="15" type="ORF">SAMN05660330_02681</name>
</gene>
<proteinExistence type="inferred from homology"/>
<dbReference type="SUPFAM" id="SSF56935">
    <property type="entry name" value="Porins"/>
    <property type="match status" value="1"/>
</dbReference>
<keyword evidence="5 12" id="KW-0732">Signal</keyword>
<feature type="domain" description="TonB-dependent receptor-like beta-barrel" evidence="13">
    <location>
        <begin position="225"/>
        <end position="605"/>
    </location>
</feature>
<feature type="chain" id="PRO_5011782028" evidence="12">
    <location>
        <begin position="29"/>
        <end position="631"/>
    </location>
</feature>
<dbReference type="InterPro" id="IPR039426">
    <property type="entry name" value="TonB-dep_rcpt-like"/>
</dbReference>
<reference evidence="15 16" key="1">
    <citation type="submission" date="2016-10" db="EMBL/GenBank/DDBJ databases">
        <authorList>
            <person name="de Groot N.N."/>
        </authorList>
    </citation>
    <scope>NUCLEOTIDE SEQUENCE [LARGE SCALE GENOMIC DNA]</scope>
    <source>
        <strain evidence="15 16">DSM 12130</strain>
    </source>
</reference>
<dbReference type="Pfam" id="PF00593">
    <property type="entry name" value="TonB_dep_Rec_b-barrel"/>
    <property type="match status" value="1"/>
</dbReference>
<keyword evidence="9 10" id="KW-0998">Cell outer membrane</keyword>
<dbReference type="InterPro" id="IPR036942">
    <property type="entry name" value="Beta-barrel_TonB_sf"/>
</dbReference>
<dbReference type="GO" id="GO:0015344">
    <property type="term" value="F:siderophore uptake transmembrane transporter activity"/>
    <property type="evidence" value="ECO:0007669"/>
    <property type="project" value="TreeGrafter"/>
</dbReference>
<evidence type="ECO:0000259" key="14">
    <source>
        <dbReference type="Pfam" id="PF07715"/>
    </source>
</evidence>
<evidence type="ECO:0000256" key="1">
    <source>
        <dbReference type="ARBA" id="ARBA00004571"/>
    </source>
</evidence>
<dbReference type="STRING" id="91360.SAMN05660330_02681"/>
<keyword evidence="7 10" id="KW-0472">Membrane</keyword>
<evidence type="ECO:0000256" key="4">
    <source>
        <dbReference type="ARBA" id="ARBA00022692"/>
    </source>
</evidence>
<evidence type="ECO:0000256" key="6">
    <source>
        <dbReference type="ARBA" id="ARBA00023077"/>
    </source>
</evidence>
<evidence type="ECO:0000256" key="10">
    <source>
        <dbReference type="PROSITE-ProRule" id="PRU01360"/>
    </source>
</evidence>
<evidence type="ECO:0000259" key="13">
    <source>
        <dbReference type="Pfam" id="PF00593"/>
    </source>
</evidence>
<evidence type="ECO:0000256" key="12">
    <source>
        <dbReference type="SAM" id="SignalP"/>
    </source>
</evidence>
<evidence type="ECO:0000256" key="5">
    <source>
        <dbReference type="ARBA" id="ARBA00022729"/>
    </source>
</evidence>
<evidence type="ECO:0000256" key="8">
    <source>
        <dbReference type="ARBA" id="ARBA00023170"/>
    </source>
</evidence>
<dbReference type="Gene3D" id="2.170.130.10">
    <property type="entry name" value="TonB-dependent receptor, plug domain"/>
    <property type="match status" value="1"/>
</dbReference>
<comment type="similarity">
    <text evidence="10 11">Belongs to the TonB-dependent receptor family.</text>
</comment>
<dbReference type="InterPro" id="IPR010916">
    <property type="entry name" value="TonB_box_CS"/>
</dbReference>
<dbReference type="PROSITE" id="PS52016">
    <property type="entry name" value="TONB_DEPENDENT_REC_3"/>
    <property type="match status" value="1"/>
</dbReference>
<organism evidence="15 16">
    <name type="scientific">Desulforhopalus singaporensis</name>
    <dbReference type="NCBI Taxonomy" id="91360"/>
    <lineage>
        <taxon>Bacteria</taxon>
        <taxon>Pseudomonadati</taxon>
        <taxon>Thermodesulfobacteriota</taxon>
        <taxon>Desulfobulbia</taxon>
        <taxon>Desulfobulbales</taxon>
        <taxon>Desulfocapsaceae</taxon>
        <taxon>Desulforhopalus</taxon>
    </lineage>
</organism>
<dbReference type="PANTHER" id="PTHR30069">
    <property type="entry name" value="TONB-DEPENDENT OUTER MEMBRANE RECEPTOR"/>
    <property type="match status" value="1"/>
</dbReference>
<sequence>MNQGQFLKKCTFAAVCLLLIPLISDAIGAQHSLHGAQTEVMETVVVTAERINEYAGLHPGQVEVMGLEDIQQRNILSVEEVLNNMAGVDVQKSSGTGSRISIRGSAKGGGALLVLINGRPMNSSQYGGVELSTIPIDIVETITVFKPPVPVWLGPGGSDGAICIVTRNSATGWDETKKSVTRIRGAAGSYGRVESGVSQRIQNEQGATMIVAEGMHRDGKQINSDGNSGSLAANWDKQLGDGMPTVEFGIRYYGSRYGSPGPVDNPTPDARQSYRKASVDGRMKGFRGDGGEYSYSLYGDYIDLEDDSQSGMISTLENTKAGFKAENSWMSDDWNLRINGIVEREDVDHTLSGQHHRLTGGLGAQTDRILDDLVMTMGLRGDYTTDFDINPGASWGLNYEMADRWTVKLGAGYSVNIPTFGQLYQPSHGSIDQARGNPDLEEENIWSFDTAIKYQQDKSRQLQLSFFRSDTKDSIVYQRGEDLIYRPLNANRSWRHGVEVTAKYETELGITADADIIIQDSEIEDTDKELPYTPRIKVKLTLFYVLEGLGTKLETTLRYRSKQYSEAENIEAQNIDDYVTTDLKATQPFAIKSVAVEWFVTIQNLFDVDYHIHYGYPDDGFRLLTGLNMTF</sequence>
<keyword evidence="3 10" id="KW-1134">Transmembrane beta strand</keyword>
<evidence type="ECO:0000313" key="16">
    <source>
        <dbReference type="Proteomes" id="UP000199073"/>
    </source>
</evidence>
<evidence type="ECO:0000256" key="7">
    <source>
        <dbReference type="ARBA" id="ARBA00023136"/>
    </source>
</evidence>
<dbReference type="InterPro" id="IPR037066">
    <property type="entry name" value="Plug_dom_sf"/>
</dbReference>
<keyword evidence="16" id="KW-1185">Reference proteome</keyword>
<dbReference type="InterPro" id="IPR000531">
    <property type="entry name" value="Beta-barrel_TonB"/>
</dbReference>
<evidence type="ECO:0000256" key="2">
    <source>
        <dbReference type="ARBA" id="ARBA00022448"/>
    </source>
</evidence>
<evidence type="ECO:0000256" key="11">
    <source>
        <dbReference type="RuleBase" id="RU003357"/>
    </source>
</evidence>
<dbReference type="Gene3D" id="2.40.170.20">
    <property type="entry name" value="TonB-dependent receptor, beta-barrel domain"/>
    <property type="match status" value="1"/>
</dbReference>
<dbReference type="PANTHER" id="PTHR30069:SF29">
    <property type="entry name" value="HEMOGLOBIN AND HEMOGLOBIN-HAPTOGLOBIN-BINDING PROTEIN 1-RELATED"/>
    <property type="match status" value="1"/>
</dbReference>
<dbReference type="AlphaFoldDB" id="A0A1H0SHX6"/>
<dbReference type="Pfam" id="PF07715">
    <property type="entry name" value="Plug"/>
    <property type="match status" value="1"/>
</dbReference>
<accession>A0A1H0SHX6</accession>
<dbReference type="GO" id="GO:0009279">
    <property type="term" value="C:cell outer membrane"/>
    <property type="evidence" value="ECO:0007669"/>
    <property type="project" value="UniProtKB-SubCell"/>
</dbReference>
<evidence type="ECO:0000256" key="9">
    <source>
        <dbReference type="ARBA" id="ARBA00023237"/>
    </source>
</evidence>
<keyword evidence="8" id="KW-0675">Receptor</keyword>
<dbReference type="PROSITE" id="PS00430">
    <property type="entry name" value="TONB_DEPENDENT_REC_1"/>
    <property type="match status" value="1"/>
</dbReference>
<evidence type="ECO:0000313" key="15">
    <source>
        <dbReference type="EMBL" id="SDP41317.1"/>
    </source>
</evidence>
<dbReference type="EMBL" id="FNJI01000019">
    <property type="protein sequence ID" value="SDP41317.1"/>
    <property type="molecule type" value="Genomic_DNA"/>
</dbReference>
<dbReference type="OrthoDB" id="5404807at2"/>
<protein>
    <submittedName>
        <fullName evidence="15">Iron complex outermembrane recepter protein</fullName>
    </submittedName>
</protein>
<dbReference type="GO" id="GO:0044718">
    <property type="term" value="P:siderophore transmembrane transport"/>
    <property type="evidence" value="ECO:0007669"/>
    <property type="project" value="TreeGrafter"/>
</dbReference>